<evidence type="ECO:0000313" key="3">
    <source>
        <dbReference type="Proteomes" id="UP000494252"/>
    </source>
</evidence>
<sequence length="113" mass="12614">MRSHLTCGPPYKPRRLRQSAWSGKRFLNASKPITPPWNVPVSMYTNPLGWPFVLLCVQQVPRARPIGLSRRRPTHAHCWSVRLGRMSATPAANQSPDNVSSGSPTGRCRIVAE</sequence>
<gene>
    <name evidence="2" type="ORF">LMG27177_04453</name>
</gene>
<proteinExistence type="predicted"/>
<feature type="region of interest" description="Disordered" evidence="1">
    <location>
        <begin position="89"/>
        <end position="113"/>
    </location>
</feature>
<evidence type="ECO:0000256" key="1">
    <source>
        <dbReference type="SAM" id="MobiDB-lite"/>
    </source>
</evidence>
<accession>A0A6J5GE08</accession>
<dbReference type="Proteomes" id="UP000494252">
    <property type="component" value="Unassembled WGS sequence"/>
</dbReference>
<reference evidence="2 3" key="1">
    <citation type="submission" date="2020-04" db="EMBL/GenBank/DDBJ databases">
        <authorList>
            <person name="De Canck E."/>
        </authorList>
    </citation>
    <scope>NUCLEOTIDE SEQUENCE [LARGE SCALE GENOMIC DNA]</scope>
    <source>
        <strain evidence="2 3">LMG 27177</strain>
    </source>
</reference>
<keyword evidence="3" id="KW-1185">Reference proteome</keyword>
<feature type="compositionally biased region" description="Polar residues" evidence="1">
    <location>
        <begin position="90"/>
        <end position="104"/>
    </location>
</feature>
<name>A0A6J5GE08_9BURK</name>
<protein>
    <submittedName>
        <fullName evidence="2">Uncharacterized protein</fullName>
    </submittedName>
</protein>
<organism evidence="2 3">
    <name type="scientific">Paraburkholderia fynbosensis</name>
    <dbReference type="NCBI Taxonomy" id="1200993"/>
    <lineage>
        <taxon>Bacteria</taxon>
        <taxon>Pseudomonadati</taxon>
        <taxon>Pseudomonadota</taxon>
        <taxon>Betaproteobacteria</taxon>
        <taxon>Burkholderiales</taxon>
        <taxon>Burkholderiaceae</taxon>
        <taxon>Paraburkholderia</taxon>
    </lineage>
</organism>
<dbReference type="AlphaFoldDB" id="A0A6J5GE08"/>
<evidence type="ECO:0000313" key="2">
    <source>
        <dbReference type="EMBL" id="CAB3798374.1"/>
    </source>
</evidence>
<dbReference type="EMBL" id="CADIKI010000013">
    <property type="protein sequence ID" value="CAB3798374.1"/>
    <property type="molecule type" value="Genomic_DNA"/>
</dbReference>